<protein>
    <submittedName>
        <fullName evidence="2">Uncharacterized protein</fullName>
    </submittedName>
</protein>
<reference evidence="2 3" key="1">
    <citation type="submission" date="2016-10" db="EMBL/GenBank/DDBJ databases">
        <authorList>
            <person name="Cai Z."/>
        </authorList>
    </citation>
    <scope>NUCLEOTIDE SEQUENCE [LARGE SCALE GENOMIC DNA]</scope>
</reference>
<evidence type="ECO:0000256" key="1">
    <source>
        <dbReference type="SAM" id="MobiDB-lite"/>
    </source>
</evidence>
<keyword evidence="3" id="KW-1185">Reference proteome</keyword>
<dbReference type="AlphaFoldDB" id="A0A383V7W8"/>
<accession>A0A383V7W8</accession>
<dbReference type="Proteomes" id="UP000256970">
    <property type="component" value="Unassembled WGS sequence"/>
</dbReference>
<evidence type="ECO:0000313" key="2">
    <source>
        <dbReference type="EMBL" id="SZX60684.1"/>
    </source>
</evidence>
<dbReference type="EMBL" id="FNXT01000088">
    <property type="protein sequence ID" value="SZX60684.1"/>
    <property type="molecule type" value="Genomic_DNA"/>
</dbReference>
<feature type="compositionally biased region" description="Low complexity" evidence="1">
    <location>
        <begin position="59"/>
        <end position="72"/>
    </location>
</feature>
<gene>
    <name evidence="2" type="ORF">BQ4739_LOCUS1213</name>
</gene>
<organism evidence="2 3">
    <name type="scientific">Tetradesmus obliquus</name>
    <name type="common">Green alga</name>
    <name type="synonym">Acutodesmus obliquus</name>
    <dbReference type="NCBI Taxonomy" id="3088"/>
    <lineage>
        <taxon>Eukaryota</taxon>
        <taxon>Viridiplantae</taxon>
        <taxon>Chlorophyta</taxon>
        <taxon>core chlorophytes</taxon>
        <taxon>Chlorophyceae</taxon>
        <taxon>CS clade</taxon>
        <taxon>Sphaeropleales</taxon>
        <taxon>Scenedesmaceae</taxon>
        <taxon>Tetradesmus</taxon>
    </lineage>
</organism>
<proteinExistence type="predicted"/>
<feature type="region of interest" description="Disordered" evidence="1">
    <location>
        <begin position="59"/>
        <end position="80"/>
    </location>
</feature>
<evidence type="ECO:0000313" key="3">
    <source>
        <dbReference type="Proteomes" id="UP000256970"/>
    </source>
</evidence>
<sequence length="80" mass="8033">MPAAVQQLQQQPLPMAAAVLQEHSAISAAVGAASSSTSSNYKARQLLYDQVTSTAAADATAEAKPARAPAAAGSEQAHTV</sequence>
<name>A0A383V7W8_TETOB</name>